<comment type="caution">
    <text evidence="2">The sequence shown here is derived from an EMBL/GenBank/DDBJ whole genome shotgun (WGS) entry which is preliminary data.</text>
</comment>
<evidence type="ECO:0000256" key="1">
    <source>
        <dbReference type="SAM" id="SignalP"/>
    </source>
</evidence>
<feature type="chain" id="PRO_5024439579" description="Membrane or secreted protein" evidence="1">
    <location>
        <begin position="25"/>
        <end position="236"/>
    </location>
</feature>
<dbReference type="OrthoDB" id="706756at2"/>
<protein>
    <recommendedName>
        <fullName evidence="4">Membrane or secreted protein</fullName>
    </recommendedName>
</protein>
<reference evidence="2 3" key="1">
    <citation type="submission" date="2019-05" db="EMBL/GenBank/DDBJ databases">
        <authorList>
            <person name="Zhang J.-Y."/>
            <person name="Feg X."/>
            <person name="Du Z.-J."/>
        </authorList>
    </citation>
    <scope>NUCLEOTIDE SEQUENCE [LARGE SCALE GENOMIC DNA]</scope>
    <source>
        <strain evidence="2 3">RZ26</strain>
    </source>
</reference>
<gene>
    <name evidence="2" type="ORF">FEE95_03775</name>
</gene>
<dbReference type="Gene3D" id="2.40.128.490">
    <property type="entry name" value="Uncharacterised protein PF14869, DUF4488"/>
    <property type="match status" value="1"/>
</dbReference>
<keyword evidence="3" id="KW-1185">Reference proteome</keyword>
<evidence type="ECO:0000313" key="2">
    <source>
        <dbReference type="EMBL" id="TMM58561.1"/>
    </source>
</evidence>
<feature type="signal peptide" evidence="1">
    <location>
        <begin position="1"/>
        <end position="24"/>
    </location>
</feature>
<name>A0A5S3PU83_9FLAO</name>
<dbReference type="EMBL" id="VATY01000001">
    <property type="protein sequence ID" value="TMM58561.1"/>
    <property type="molecule type" value="Genomic_DNA"/>
</dbReference>
<organism evidence="2 3">
    <name type="scientific">Maribacter algarum</name>
    <name type="common">ex Zhang et al. 2020</name>
    <dbReference type="NCBI Taxonomy" id="2578118"/>
    <lineage>
        <taxon>Bacteria</taxon>
        <taxon>Pseudomonadati</taxon>
        <taxon>Bacteroidota</taxon>
        <taxon>Flavobacteriia</taxon>
        <taxon>Flavobacteriales</taxon>
        <taxon>Flavobacteriaceae</taxon>
        <taxon>Maribacter</taxon>
    </lineage>
</organism>
<keyword evidence="1" id="KW-0732">Signal</keyword>
<accession>A0A5S3PU83</accession>
<dbReference type="RefSeq" id="WP_138656493.1">
    <property type="nucleotide sequence ID" value="NZ_VATY01000001.1"/>
</dbReference>
<evidence type="ECO:0008006" key="4">
    <source>
        <dbReference type="Google" id="ProtNLM"/>
    </source>
</evidence>
<evidence type="ECO:0000313" key="3">
    <source>
        <dbReference type="Proteomes" id="UP000310314"/>
    </source>
</evidence>
<proteinExistence type="predicted"/>
<dbReference type="Proteomes" id="UP000310314">
    <property type="component" value="Unassembled WGS sequence"/>
</dbReference>
<sequence>MKRPRIFKCILLLVLFITSTSLFAQMNQGVYLFENGNVHHELKVAENYLIHSVYEKSPAKFIKTLGGFYSTEENMLKLKLEFNSDYQKDSLRTLDIPMQLDGNNLVLEGASKMVFVPQESNTQDLDGAWLFATRGPDEGQERRGESRARKTLKFLMNGRFQWIAYQTETFKFSGTGGGSYSSKDGVYTEIIEYFSRDNSRVGASLKFDYEITGDDWHHTGKNSKGEPMYEIWAKRK</sequence>
<dbReference type="AlphaFoldDB" id="A0A5S3PU83"/>